<feature type="domain" description="NERD" evidence="1">
    <location>
        <begin position="41"/>
        <end position="156"/>
    </location>
</feature>
<dbReference type="RefSeq" id="WP_151698893.1">
    <property type="nucleotide sequence ID" value="NZ_CP031223.1"/>
</dbReference>
<dbReference type="AlphaFoldDB" id="A0A5J6SIY2"/>
<reference evidence="2 3" key="1">
    <citation type="submission" date="2018-07" db="EMBL/GenBank/DDBJ databases">
        <title>Complete genome sequence of Psychrobacillus sp. PB01, isolated from iceberg, and comparative genome analysis of Psychrobacillus strains.</title>
        <authorList>
            <person name="Lee P.C."/>
        </authorList>
    </citation>
    <scope>NUCLEOTIDE SEQUENCE [LARGE SCALE GENOMIC DNA]</scope>
    <source>
        <strain evidence="2 3">PB01</strain>
    </source>
</reference>
<dbReference type="EMBL" id="CP031223">
    <property type="protein sequence ID" value="QFF97946.1"/>
    <property type="molecule type" value="Genomic_DNA"/>
</dbReference>
<accession>A0A5J6SIY2</accession>
<dbReference type="OrthoDB" id="569879at2"/>
<proteinExistence type="predicted"/>
<name>A0A5J6SIY2_9BACI</name>
<gene>
    <name evidence="2" type="ORF">PB01_03450</name>
</gene>
<organism evidence="2 3">
    <name type="scientific">Psychrobacillus glaciei</name>
    <dbReference type="NCBI Taxonomy" id="2283160"/>
    <lineage>
        <taxon>Bacteria</taxon>
        <taxon>Bacillati</taxon>
        <taxon>Bacillota</taxon>
        <taxon>Bacilli</taxon>
        <taxon>Bacillales</taxon>
        <taxon>Bacillaceae</taxon>
        <taxon>Psychrobacillus</taxon>
    </lineage>
</organism>
<evidence type="ECO:0000259" key="1">
    <source>
        <dbReference type="PROSITE" id="PS50965"/>
    </source>
</evidence>
<keyword evidence="3" id="KW-1185">Reference proteome</keyword>
<dbReference type="InterPro" id="IPR011528">
    <property type="entry name" value="NERD"/>
</dbReference>
<dbReference type="Pfam" id="PF08378">
    <property type="entry name" value="NERD"/>
    <property type="match status" value="1"/>
</dbReference>
<evidence type="ECO:0000313" key="2">
    <source>
        <dbReference type="EMBL" id="QFF97946.1"/>
    </source>
</evidence>
<sequence length="332" mass="38515">MIAKKYSASLHVKALHTLHKRMPRNHPKYVMIKDEYYQKLNGEIGEEVVMKVFEQLKLPYKFYVFHNISLYAESLFQIDVLLITPYYAFVFEVKNIKGEIVFTDQQLTRTLETNKTDSYESPVLQLAEYEYQLNQIFKATGINLPIHGAVVFAFATSNIKVPPTNKTLLFRRGIKPYLRSIQTNSPILNEAKLDNLKEYLLKANIDFQPFPLTEHYEINPDSIRNGVECRNCGLVGMKKVIRNWYCPSCKATQRNAHEAALVDYFLVCKNTISNQECQKFLNLNNKHEATKILKSPLLIKTGQSRNSKYTIKEISIQRKKTAKGNQFTWESN</sequence>
<dbReference type="KEGG" id="psyo:PB01_03450"/>
<dbReference type="PROSITE" id="PS50965">
    <property type="entry name" value="NERD"/>
    <property type="match status" value="1"/>
</dbReference>
<evidence type="ECO:0000313" key="3">
    <source>
        <dbReference type="Proteomes" id="UP000325517"/>
    </source>
</evidence>
<dbReference type="Proteomes" id="UP000325517">
    <property type="component" value="Chromosome"/>
</dbReference>
<protein>
    <submittedName>
        <fullName evidence="2">NERD domain-containing protein</fullName>
    </submittedName>
</protein>